<sequence>MSTVSTGTANNAPDTAAVRELLGMMSTTLATLGKTFDTLTEQSTRVATLGPQLDSAHQIHQLRRQMRAQEKKQDIRINEVKTMVKDELKVQVAELLRAQIAEAVRDEIKKQVSDEVQEQLKLRVPVPIEEQAAESTQQLKDVRTSLINSESRRANAILRASNLDDQLAVILKSTGEPSKYFPSDLKTLFGYDNETAKILVQDYELPASESREKNLNKFMAHTGVQFHLIPVPILADP</sequence>
<protein>
    <submittedName>
        <fullName evidence="1">Uncharacterized protein</fullName>
    </submittedName>
</protein>
<reference evidence="2" key="2">
    <citation type="submission" date="2015-01" db="EMBL/GenBank/DDBJ databases">
        <title>Evolutionary Origins and Diversification of the Mycorrhizal Mutualists.</title>
        <authorList>
            <consortium name="DOE Joint Genome Institute"/>
            <consortium name="Mycorrhizal Genomics Consortium"/>
            <person name="Kohler A."/>
            <person name="Kuo A."/>
            <person name="Nagy L.G."/>
            <person name="Floudas D."/>
            <person name="Copeland A."/>
            <person name="Barry K.W."/>
            <person name="Cichocki N."/>
            <person name="Veneault-Fourrey C."/>
            <person name="LaButti K."/>
            <person name="Lindquist E.A."/>
            <person name="Lipzen A."/>
            <person name="Lundell T."/>
            <person name="Morin E."/>
            <person name="Murat C."/>
            <person name="Riley R."/>
            <person name="Ohm R."/>
            <person name="Sun H."/>
            <person name="Tunlid A."/>
            <person name="Henrissat B."/>
            <person name="Grigoriev I.V."/>
            <person name="Hibbett D.S."/>
            <person name="Martin F."/>
        </authorList>
    </citation>
    <scope>NUCLEOTIDE SEQUENCE [LARGE SCALE GENOMIC DNA]</scope>
    <source>
        <strain evidence="2">MUT 4182</strain>
    </source>
</reference>
<evidence type="ECO:0000313" key="1">
    <source>
        <dbReference type="EMBL" id="KIO34058.1"/>
    </source>
</evidence>
<dbReference type="HOGENOM" id="CLU_050078_0_1_1"/>
<accession>A0A0C3LJ48</accession>
<reference evidence="1 2" key="1">
    <citation type="submission" date="2014-04" db="EMBL/GenBank/DDBJ databases">
        <authorList>
            <consortium name="DOE Joint Genome Institute"/>
            <person name="Kuo A."/>
            <person name="Girlanda M."/>
            <person name="Perotto S."/>
            <person name="Kohler A."/>
            <person name="Nagy L.G."/>
            <person name="Floudas D."/>
            <person name="Copeland A."/>
            <person name="Barry K.W."/>
            <person name="Cichocki N."/>
            <person name="Veneault-Fourrey C."/>
            <person name="LaButti K."/>
            <person name="Lindquist E.A."/>
            <person name="Lipzen A."/>
            <person name="Lundell T."/>
            <person name="Morin E."/>
            <person name="Murat C."/>
            <person name="Sun H."/>
            <person name="Tunlid A."/>
            <person name="Henrissat B."/>
            <person name="Grigoriev I.V."/>
            <person name="Hibbett D.S."/>
            <person name="Martin F."/>
            <person name="Nordberg H.P."/>
            <person name="Cantor M.N."/>
            <person name="Hua S.X."/>
        </authorList>
    </citation>
    <scope>NUCLEOTIDE SEQUENCE [LARGE SCALE GENOMIC DNA]</scope>
    <source>
        <strain evidence="1 2">MUT 4182</strain>
    </source>
</reference>
<dbReference type="OrthoDB" id="3181072at2759"/>
<organism evidence="1 2">
    <name type="scientific">Tulasnella calospora MUT 4182</name>
    <dbReference type="NCBI Taxonomy" id="1051891"/>
    <lineage>
        <taxon>Eukaryota</taxon>
        <taxon>Fungi</taxon>
        <taxon>Dikarya</taxon>
        <taxon>Basidiomycota</taxon>
        <taxon>Agaricomycotina</taxon>
        <taxon>Agaricomycetes</taxon>
        <taxon>Cantharellales</taxon>
        <taxon>Tulasnellaceae</taxon>
        <taxon>Tulasnella</taxon>
    </lineage>
</organism>
<gene>
    <name evidence="1" type="ORF">M407DRAFT_240891</name>
</gene>
<name>A0A0C3LJ48_9AGAM</name>
<evidence type="ECO:0000313" key="2">
    <source>
        <dbReference type="Proteomes" id="UP000054248"/>
    </source>
</evidence>
<dbReference type="AlphaFoldDB" id="A0A0C3LJ48"/>
<dbReference type="EMBL" id="KN822945">
    <property type="protein sequence ID" value="KIO34058.1"/>
    <property type="molecule type" value="Genomic_DNA"/>
</dbReference>
<keyword evidence="2" id="KW-1185">Reference proteome</keyword>
<proteinExistence type="predicted"/>
<dbReference type="Proteomes" id="UP000054248">
    <property type="component" value="Unassembled WGS sequence"/>
</dbReference>